<name>A0A6C0JL36_9ZZZZ</name>
<dbReference type="EMBL" id="MN740418">
    <property type="protein sequence ID" value="QHU05751.1"/>
    <property type="molecule type" value="Genomic_DNA"/>
</dbReference>
<protein>
    <submittedName>
        <fullName evidence="1">Uncharacterized protein</fullName>
    </submittedName>
</protein>
<dbReference type="AlphaFoldDB" id="A0A6C0JL36"/>
<reference evidence="1" key="1">
    <citation type="journal article" date="2020" name="Nature">
        <title>Giant virus diversity and host interactions through global metagenomics.</title>
        <authorList>
            <person name="Schulz F."/>
            <person name="Roux S."/>
            <person name="Paez-Espino D."/>
            <person name="Jungbluth S."/>
            <person name="Walsh D.A."/>
            <person name="Denef V.J."/>
            <person name="McMahon K.D."/>
            <person name="Konstantinidis K.T."/>
            <person name="Eloe-Fadrosh E.A."/>
            <person name="Kyrpides N.C."/>
            <person name="Woyke T."/>
        </authorList>
    </citation>
    <scope>NUCLEOTIDE SEQUENCE</scope>
    <source>
        <strain evidence="1">GVMAG-M-3300027736-24</strain>
    </source>
</reference>
<organism evidence="1">
    <name type="scientific">viral metagenome</name>
    <dbReference type="NCBI Taxonomy" id="1070528"/>
    <lineage>
        <taxon>unclassified sequences</taxon>
        <taxon>metagenomes</taxon>
        <taxon>organismal metagenomes</taxon>
    </lineage>
</organism>
<proteinExistence type="predicted"/>
<sequence length="67" mass="8179">MKQEILLEIEKRKCIDELTKFNKKYDTAELKKLTDLYIYLLDKQKNELNPYIKKQLDEDIIILLNYV</sequence>
<evidence type="ECO:0000313" key="1">
    <source>
        <dbReference type="EMBL" id="QHU05751.1"/>
    </source>
</evidence>
<accession>A0A6C0JL36</accession>